<evidence type="ECO:0000256" key="6">
    <source>
        <dbReference type="ARBA" id="ARBA00022927"/>
    </source>
</evidence>
<dbReference type="PROSITE" id="PS50928">
    <property type="entry name" value="ABC_TM1"/>
    <property type="match status" value="1"/>
</dbReference>
<dbReference type="RefSeq" id="WP_205499494.1">
    <property type="nucleotide sequence ID" value="NZ_CP148066.1"/>
</dbReference>
<feature type="transmembrane region" description="Helical" evidence="10">
    <location>
        <begin position="36"/>
        <end position="57"/>
    </location>
</feature>
<feature type="transmembrane region" description="Helical" evidence="10">
    <location>
        <begin position="220"/>
        <end position="241"/>
    </location>
</feature>
<evidence type="ECO:0000313" key="12">
    <source>
        <dbReference type="EMBL" id="WXL28410.1"/>
    </source>
</evidence>
<keyword evidence="13" id="KW-1185">Reference proteome</keyword>
<sequence length="389" mass="44248">MNSFKFSKNKKINSNIISNKTSSLKRFWKDFSSKKVNILVAILLLLFIVLAIIFSVFSSFSPTKPVNENTFLLNDLPPYNFGIITRNFSRGSQLNFIYEIANKELLRASELGQQPVFVILKDSSKQIDSALKTVNTDIVTLTYNAYDLLKAIQLNASEAFNINTHFILGTNQNGVDIWTRIWSSTIKTVIFVLLALMINIFSGFLLGSITQMYKTKGASFVINSLASLINSIPEIIWIFIICGFWNTSWVAVFIAFCLIGWVPFFNLVQRMTQQLKNSDLFLVLLSIGKNKFQIIYSDLFKISLPRIFIETIEKFSSYILIISSLAFLDFVKNSNSDLLSNLIKESIQMISINNLYLVLLIINISIISFGFKYLSNAFASTYQKQNIIN</sequence>
<evidence type="ECO:0000313" key="13">
    <source>
        <dbReference type="Proteomes" id="UP001460679"/>
    </source>
</evidence>
<comment type="subcellular location">
    <subcellularLocation>
        <location evidence="1 10">Cell membrane</location>
        <topology evidence="1 10">Multi-pass membrane protein</topology>
    </subcellularLocation>
</comment>
<dbReference type="InterPro" id="IPR050366">
    <property type="entry name" value="BP-dependent_transpt_permease"/>
</dbReference>
<evidence type="ECO:0000256" key="9">
    <source>
        <dbReference type="ARBA" id="ARBA00024202"/>
    </source>
</evidence>
<keyword evidence="6" id="KW-0653">Protein transport</keyword>
<evidence type="ECO:0000256" key="8">
    <source>
        <dbReference type="ARBA" id="ARBA00023136"/>
    </source>
</evidence>
<dbReference type="PANTHER" id="PTHR43386">
    <property type="entry name" value="OLIGOPEPTIDE TRANSPORT SYSTEM PERMEASE PROTEIN APPC"/>
    <property type="match status" value="1"/>
</dbReference>
<gene>
    <name evidence="12" type="ORF">WG616_00030</name>
</gene>
<feature type="domain" description="ABC transmembrane type-1" evidence="11">
    <location>
        <begin position="181"/>
        <end position="368"/>
    </location>
</feature>
<evidence type="ECO:0000256" key="7">
    <source>
        <dbReference type="ARBA" id="ARBA00022989"/>
    </source>
</evidence>
<feature type="transmembrane region" description="Helical" evidence="10">
    <location>
        <begin position="188"/>
        <end position="208"/>
    </location>
</feature>
<keyword evidence="4 10" id="KW-0812">Transmembrane</keyword>
<evidence type="ECO:0000256" key="5">
    <source>
        <dbReference type="ARBA" id="ARBA00022856"/>
    </source>
</evidence>
<keyword evidence="3" id="KW-1003">Cell membrane</keyword>
<dbReference type="InterPro" id="IPR035906">
    <property type="entry name" value="MetI-like_sf"/>
</dbReference>
<dbReference type="SUPFAM" id="SSF161098">
    <property type="entry name" value="MetI-like"/>
    <property type="match status" value="1"/>
</dbReference>
<protein>
    <submittedName>
        <fullName evidence="12">ABC transporter permease subunit</fullName>
    </submittedName>
</protein>
<dbReference type="Gene3D" id="1.10.3720.10">
    <property type="entry name" value="MetI-like"/>
    <property type="match status" value="1"/>
</dbReference>
<evidence type="ECO:0000256" key="10">
    <source>
        <dbReference type="RuleBase" id="RU363032"/>
    </source>
</evidence>
<dbReference type="InterPro" id="IPR000515">
    <property type="entry name" value="MetI-like"/>
</dbReference>
<evidence type="ECO:0000256" key="1">
    <source>
        <dbReference type="ARBA" id="ARBA00004651"/>
    </source>
</evidence>
<keyword evidence="8 10" id="KW-0472">Membrane</keyword>
<evidence type="ECO:0000259" key="11">
    <source>
        <dbReference type="PROSITE" id="PS50928"/>
    </source>
</evidence>
<evidence type="ECO:0000256" key="2">
    <source>
        <dbReference type="ARBA" id="ARBA00022448"/>
    </source>
</evidence>
<name>A0ABZ2RN02_9BACT</name>
<keyword evidence="7 10" id="KW-1133">Transmembrane helix</keyword>
<reference evidence="12" key="1">
    <citation type="submission" date="2024-03" db="EMBL/GenBank/DDBJ databases">
        <title>Complete genome sequence of Mycoplasma gypis type strain B1/T1.</title>
        <authorList>
            <person name="Spergser J."/>
        </authorList>
    </citation>
    <scope>NUCLEOTIDE SEQUENCE [LARGE SCALE GENOMIC DNA]</scope>
    <source>
        <strain evidence="12">B1/T1</strain>
    </source>
</reference>
<feature type="transmembrane region" description="Helical" evidence="10">
    <location>
        <begin position="354"/>
        <end position="374"/>
    </location>
</feature>
<dbReference type="PANTHER" id="PTHR43386:SF24">
    <property type="entry name" value="OLIGOPEPTIDE TRANSPORT SYSTEM PERMEASE PROTEIN AMID"/>
    <property type="match status" value="1"/>
</dbReference>
<accession>A0ABZ2RN02</accession>
<evidence type="ECO:0000256" key="4">
    <source>
        <dbReference type="ARBA" id="ARBA00022692"/>
    </source>
</evidence>
<comment type="similarity">
    <text evidence="9">Belongs to the binding-protein-dependent transport system permease family. OppBC subfamily.</text>
</comment>
<dbReference type="EMBL" id="CP148066">
    <property type="protein sequence ID" value="WXL28410.1"/>
    <property type="molecule type" value="Genomic_DNA"/>
</dbReference>
<proteinExistence type="inferred from homology"/>
<feature type="transmembrane region" description="Helical" evidence="10">
    <location>
        <begin position="247"/>
        <end position="268"/>
    </location>
</feature>
<keyword evidence="2 10" id="KW-0813">Transport</keyword>
<evidence type="ECO:0000256" key="3">
    <source>
        <dbReference type="ARBA" id="ARBA00022475"/>
    </source>
</evidence>
<keyword evidence="5" id="KW-0571">Peptide transport</keyword>
<dbReference type="Pfam" id="PF00528">
    <property type="entry name" value="BPD_transp_1"/>
    <property type="match status" value="1"/>
</dbReference>
<organism evidence="12 13">
    <name type="scientific">[Mycoplasma] gypis</name>
    <dbReference type="NCBI Taxonomy" id="92404"/>
    <lineage>
        <taxon>Bacteria</taxon>
        <taxon>Bacillati</taxon>
        <taxon>Mycoplasmatota</taxon>
        <taxon>Mycoplasmoidales</taxon>
        <taxon>Metamycoplasmataceae</taxon>
        <taxon>Metamycoplasma</taxon>
    </lineage>
</organism>
<dbReference type="Proteomes" id="UP001460679">
    <property type="component" value="Chromosome"/>
</dbReference>